<name>A0A0G4MM10_VERLO</name>
<feature type="non-terminal residue" evidence="1">
    <location>
        <position position="1"/>
    </location>
</feature>
<proteinExistence type="predicted"/>
<sequence length="13" mass="1457">RRRQVPAASPESC</sequence>
<evidence type="ECO:0000313" key="1">
    <source>
        <dbReference type="EMBL" id="CRK35197.1"/>
    </source>
</evidence>
<reference evidence="1 2" key="1">
    <citation type="submission" date="2015-05" db="EMBL/GenBank/DDBJ databases">
        <authorList>
            <person name="Wang D.B."/>
            <person name="Wang M."/>
        </authorList>
    </citation>
    <scope>NUCLEOTIDE SEQUENCE [LARGE SCALE GENOMIC DNA]</scope>
    <source>
        <strain evidence="1">VL1</strain>
    </source>
</reference>
<dbReference type="Proteomes" id="UP000044602">
    <property type="component" value="Unassembled WGS sequence"/>
</dbReference>
<protein>
    <submittedName>
        <fullName evidence="1">Uncharacterized protein</fullName>
    </submittedName>
</protein>
<keyword evidence="2" id="KW-1185">Reference proteome</keyword>
<evidence type="ECO:0000313" key="2">
    <source>
        <dbReference type="Proteomes" id="UP000044602"/>
    </source>
</evidence>
<accession>A0A0G4MM10</accession>
<gene>
    <name evidence="1" type="ORF">BN1708_019718</name>
</gene>
<organism evidence="1 2">
    <name type="scientific">Verticillium longisporum</name>
    <name type="common">Verticillium dahliae var. longisporum</name>
    <dbReference type="NCBI Taxonomy" id="100787"/>
    <lineage>
        <taxon>Eukaryota</taxon>
        <taxon>Fungi</taxon>
        <taxon>Dikarya</taxon>
        <taxon>Ascomycota</taxon>
        <taxon>Pezizomycotina</taxon>
        <taxon>Sordariomycetes</taxon>
        <taxon>Hypocreomycetidae</taxon>
        <taxon>Glomerellales</taxon>
        <taxon>Plectosphaerellaceae</taxon>
        <taxon>Verticillium</taxon>
    </lineage>
</organism>
<dbReference type="EMBL" id="CVQH01023436">
    <property type="protein sequence ID" value="CRK35197.1"/>
    <property type="molecule type" value="Genomic_DNA"/>
</dbReference>